<sequence>MQQTTTSINRLTDVLIYSDCYPDYLPTFLQSEEDLAHHNLGRRGIVLKLKNTALHNPLHLRQDFLVVGCCKIICLYRKGLFPWNPALRECRALPTCADRWFPDLDFIVFGYDCRNHDYKVLKKNRGLKNGPNCTA</sequence>
<reference evidence="1" key="2">
    <citation type="journal article" date="2024" name="Plant">
        <title>Genomic evolution and insights into agronomic trait innovations of Sesamum species.</title>
        <authorList>
            <person name="Miao H."/>
            <person name="Wang L."/>
            <person name="Qu L."/>
            <person name="Liu H."/>
            <person name="Sun Y."/>
            <person name="Le M."/>
            <person name="Wang Q."/>
            <person name="Wei S."/>
            <person name="Zheng Y."/>
            <person name="Lin W."/>
            <person name="Duan Y."/>
            <person name="Cao H."/>
            <person name="Xiong S."/>
            <person name="Wang X."/>
            <person name="Wei L."/>
            <person name="Li C."/>
            <person name="Ma Q."/>
            <person name="Ju M."/>
            <person name="Zhao R."/>
            <person name="Li G."/>
            <person name="Mu C."/>
            <person name="Tian Q."/>
            <person name="Mei H."/>
            <person name="Zhang T."/>
            <person name="Gao T."/>
            <person name="Zhang H."/>
        </authorList>
    </citation>
    <scope>NUCLEOTIDE SEQUENCE</scope>
    <source>
        <strain evidence="1">G02</strain>
    </source>
</reference>
<dbReference type="AlphaFoldDB" id="A0AAW2V648"/>
<proteinExistence type="predicted"/>
<comment type="caution">
    <text evidence="1">The sequence shown here is derived from an EMBL/GenBank/DDBJ whole genome shotgun (WGS) entry which is preliminary data.</text>
</comment>
<gene>
    <name evidence="1" type="ORF">Sradi_0974600</name>
</gene>
<organism evidence="1">
    <name type="scientific">Sesamum radiatum</name>
    <name type="common">Black benniseed</name>
    <dbReference type="NCBI Taxonomy" id="300843"/>
    <lineage>
        <taxon>Eukaryota</taxon>
        <taxon>Viridiplantae</taxon>
        <taxon>Streptophyta</taxon>
        <taxon>Embryophyta</taxon>
        <taxon>Tracheophyta</taxon>
        <taxon>Spermatophyta</taxon>
        <taxon>Magnoliopsida</taxon>
        <taxon>eudicotyledons</taxon>
        <taxon>Gunneridae</taxon>
        <taxon>Pentapetalae</taxon>
        <taxon>asterids</taxon>
        <taxon>lamiids</taxon>
        <taxon>Lamiales</taxon>
        <taxon>Pedaliaceae</taxon>
        <taxon>Sesamum</taxon>
    </lineage>
</organism>
<name>A0AAW2V648_SESRA</name>
<reference evidence="1" key="1">
    <citation type="submission" date="2020-06" db="EMBL/GenBank/DDBJ databases">
        <authorList>
            <person name="Li T."/>
            <person name="Hu X."/>
            <person name="Zhang T."/>
            <person name="Song X."/>
            <person name="Zhang H."/>
            <person name="Dai N."/>
            <person name="Sheng W."/>
            <person name="Hou X."/>
            <person name="Wei L."/>
        </authorList>
    </citation>
    <scope>NUCLEOTIDE SEQUENCE</scope>
    <source>
        <strain evidence="1">G02</strain>
        <tissue evidence="1">Leaf</tissue>
    </source>
</reference>
<accession>A0AAW2V648</accession>
<protein>
    <submittedName>
        <fullName evidence="1">Uncharacterized protein</fullName>
    </submittedName>
</protein>
<evidence type="ECO:0000313" key="1">
    <source>
        <dbReference type="EMBL" id="KAL0424398.1"/>
    </source>
</evidence>
<dbReference type="EMBL" id="JACGWJ010000004">
    <property type="protein sequence ID" value="KAL0424398.1"/>
    <property type="molecule type" value="Genomic_DNA"/>
</dbReference>